<dbReference type="EMBL" id="JAACXV010014480">
    <property type="protein sequence ID" value="KAF7266958.1"/>
    <property type="molecule type" value="Genomic_DNA"/>
</dbReference>
<keyword evidence="3" id="KW-1185">Reference proteome</keyword>
<name>A0A834HT04_RHYFE</name>
<proteinExistence type="predicted"/>
<sequence>MTRKGTLFTYNLNKYIHISNMRVKSEDGPPLLKNISNVSRVSGLRAFVGAVLTTAEWILRIYKEGSTDPPDPHFRLPNSVTEKP</sequence>
<dbReference type="Proteomes" id="UP000625711">
    <property type="component" value="Unassembled WGS sequence"/>
</dbReference>
<protein>
    <submittedName>
        <fullName evidence="2">Uncharacterized protein</fullName>
    </submittedName>
</protein>
<accession>A0A834HT04</accession>
<evidence type="ECO:0000256" key="1">
    <source>
        <dbReference type="SAM" id="MobiDB-lite"/>
    </source>
</evidence>
<reference evidence="2" key="1">
    <citation type="submission" date="2020-08" db="EMBL/GenBank/DDBJ databases">
        <title>Genome sequencing and assembly of the red palm weevil Rhynchophorus ferrugineus.</title>
        <authorList>
            <person name="Dias G.B."/>
            <person name="Bergman C.M."/>
            <person name="Manee M."/>
        </authorList>
    </citation>
    <scope>NUCLEOTIDE SEQUENCE</scope>
    <source>
        <strain evidence="2">AA-2017</strain>
        <tissue evidence="2">Whole larva</tissue>
    </source>
</reference>
<feature type="region of interest" description="Disordered" evidence="1">
    <location>
        <begin position="65"/>
        <end position="84"/>
    </location>
</feature>
<dbReference type="AlphaFoldDB" id="A0A834HT04"/>
<organism evidence="2 3">
    <name type="scientific">Rhynchophorus ferrugineus</name>
    <name type="common">Red palm weevil</name>
    <name type="synonym">Curculio ferrugineus</name>
    <dbReference type="NCBI Taxonomy" id="354439"/>
    <lineage>
        <taxon>Eukaryota</taxon>
        <taxon>Metazoa</taxon>
        <taxon>Ecdysozoa</taxon>
        <taxon>Arthropoda</taxon>
        <taxon>Hexapoda</taxon>
        <taxon>Insecta</taxon>
        <taxon>Pterygota</taxon>
        <taxon>Neoptera</taxon>
        <taxon>Endopterygota</taxon>
        <taxon>Coleoptera</taxon>
        <taxon>Polyphaga</taxon>
        <taxon>Cucujiformia</taxon>
        <taxon>Curculionidae</taxon>
        <taxon>Dryophthorinae</taxon>
        <taxon>Rhynchophorus</taxon>
    </lineage>
</organism>
<gene>
    <name evidence="2" type="ORF">GWI33_019769</name>
</gene>
<feature type="compositionally biased region" description="Basic and acidic residues" evidence="1">
    <location>
        <begin position="65"/>
        <end position="74"/>
    </location>
</feature>
<evidence type="ECO:0000313" key="3">
    <source>
        <dbReference type="Proteomes" id="UP000625711"/>
    </source>
</evidence>
<comment type="caution">
    <text evidence="2">The sequence shown here is derived from an EMBL/GenBank/DDBJ whole genome shotgun (WGS) entry which is preliminary data.</text>
</comment>
<evidence type="ECO:0000313" key="2">
    <source>
        <dbReference type="EMBL" id="KAF7266958.1"/>
    </source>
</evidence>